<dbReference type="PANTHER" id="PTHR35461:SF1">
    <property type="entry name" value="LOW PROTEIN: ATP-DEPENDENT RNA HELICASE-LIKE PROTEIN"/>
    <property type="match status" value="1"/>
</dbReference>
<keyword evidence="3" id="KW-1185">Reference proteome</keyword>
<evidence type="ECO:0000313" key="2">
    <source>
        <dbReference type="EMBL" id="CAK9161479.1"/>
    </source>
</evidence>
<proteinExistence type="predicted"/>
<feature type="compositionally biased region" description="Basic and acidic residues" evidence="1">
    <location>
        <begin position="149"/>
        <end position="170"/>
    </location>
</feature>
<organism evidence="2 3">
    <name type="scientific">Ilex paraguariensis</name>
    <name type="common">yerba mate</name>
    <dbReference type="NCBI Taxonomy" id="185542"/>
    <lineage>
        <taxon>Eukaryota</taxon>
        <taxon>Viridiplantae</taxon>
        <taxon>Streptophyta</taxon>
        <taxon>Embryophyta</taxon>
        <taxon>Tracheophyta</taxon>
        <taxon>Spermatophyta</taxon>
        <taxon>Magnoliopsida</taxon>
        <taxon>eudicotyledons</taxon>
        <taxon>Gunneridae</taxon>
        <taxon>Pentapetalae</taxon>
        <taxon>asterids</taxon>
        <taxon>campanulids</taxon>
        <taxon>Aquifoliales</taxon>
        <taxon>Aquifoliaceae</taxon>
        <taxon>Ilex</taxon>
    </lineage>
</organism>
<evidence type="ECO:0000313" key="3">
    <source>
        <dbReference type="Proteomes" id="UP001642360"/>
    </source>
</evidence>
<sequence length="254" mass="28923">MGTHTAIPYKCNENLSIIPAVTGRNRTLSAISGIREREMNKPYKTTLKPQMLIKKTMDKTKNFVHKALQNLKSFLFGGSQKLLRSHPLNPLFGCNNSSKMQELNNFYREFSAQWEADPDEAMKRNKMTRVEDASSGSFKNNAELSVVKKTQERGKEEKTGGYHEEQRREPCSPSANGGGHVLAQKMKELEKMDVDDVDHAMDIEEVLHYYSRLTSPIYLDIVDNFFEDMHSEFFLPQPSASVNNSMRSLGPVKI</sequence>
<name>A0ABC8SWI4_9AQUA</name>
<gene>
    <name evidence="2" type="ORF">ILEXP_LOCUS30285</name>
</gene>
<dbReference type="PANTHER" id="PTHR35461">
    <property type="entry name" value="BNAANNG14610D PROTEIN"/>
    <property type="match status" value="1"/>
</dbReference>
<comment type="caution">
    <text evidence="2">The sequence shown here is derived from an EMBL/GenBank/DDBJ whole genome shotgun (WGS) entry which is preliminary data.</text>
</comment>
<reference evidence="2 3" key="1">
    <citation type="submission" date="2024-02" db="EMBL/GenBank/DDBJ databases">
        <authorList>
            <person name="Vignale AGUSTIN F."/>
            <person name="Sosa J E."/>
            <person name="Modenutti C."/>
        </authorList>
    </citation>
    <scope>NUCLEOTIDE SEQUENCE [LARGE SCALE GENOMIC DNA]</scope>
</reference>
<feature type="region of interest" description="Disordered" evidence="1">
    <location>
        <begin position="141"/>
        <end position="179"/>
    </location>
</feature>
<dbReference type="EMBL" id="CAUOFW020003691">
    <property type="protein sequence ID" value="CAK9161479.1"/>
    <property type="molecule type" value="Genomic_DNA"/>
</dbReference>
<evidence type="ECO:0000256" key="1">
    <source>
        <dbReference type="SAM" id="MobiDB-lite"/>
    </source>
</evidence>
<dbReference type="AlphaFoldDB" id="A0ABC8SWI4"/>
<dbReference type="Proteomes" id="UP001642360">
    <property type="component" value="Unassembled WGS sequence"/>
</dbReference>
<accession>A0ABC8SWI4</accession>
<protein>
    <recommendedName>
        <fullName evidence="4">Ovate family protein</fullName>
    </recommendedName>
</protein>
<evidence type="ECO:0008006" key="4">
    <source>
        <dbReference type="Google" id="ProtNLM"/>
    </source>
</evidence>